<keyword evidence="4" id="KW-0560">Oxidoreductase</keyword>
<evidence type="ECO:0000256" key="5">
    <source>
        <dbReference type="ARBA" id="ARBA00023004"/>
    </source>
</evidence>
<dbReference type="EMBL" id="QFOZ01000011">
    <property type="protein sequence ID" value="PZP88442.1"/>
    <property type="molecule type" value="Genomic_DNA"/>
</dbReference>
<dbReference type="GO" id="GO:0046872">
    <property type="term" value="F:metal ion binding"/>
    <property type="evidence" value="ECO:0007669"/>
    <property type="project" value="UniProtKB-KW"/>
</dbReference>
<keyword evidence="2 9" id="KW-0575">Peroxidase</keyword>
<proteinExistence type="inferred from homology"/>
<dbReference type="AlphaFoldDB" id="A0A2W5K7J3"/>
<evidence type="ECO:0000256" key="2">
    <source>
        <dbReference type="ARBA" id="ARBA00022559"/>
    </source>
</evidence>
<dbReference type="GO" id="GO:0020037">
    <property type="term" value="F:heme binding"/>
    <property type="evidence" value="ECO:0007669"/>
    <property type="project" value="InterPro"/>
</dbReference>
<evidence type="ECO:0000259" key="7">
    <source>
        <dbReference type="Pfam" id="PF04261"/>
    </source>
</evidence>
<dbReference type="Pfam" id="PF04261">
    <property type="entry name" value="Dyp_perox_N"/>
    <property type="match status" value="1"/>
</dbReference>
<comment type="caution">
    <text evidence="9">The sequence shown here is derived from an EMBL/GenBank/DDBJ whole genome shotgun (WGS) entry which is preliminary data.</text>
</comment>
<dbReference type="PROSITE" id="PS51404">
    <property type="entry name" value="DYP_PEROXIDASE"/>
    <property type="match status" value="1"/>
</dbReference>
<gene>
    <name evidence="9" type="ORF">DI579_06100</name>
</gene>
<dbReference type="PANTHER" id="PTHR30521">
    <property type="entry name" value="DEFERROCHELATASE/PEROXIDASE"/>
    <property type="match status" value="1"/>
</dbReference>
<dbReference type="NCBIfam" id="TIGR01413">
    <property type="entry name" value="Dyp_perox_fam"/>
    <property type="match status" value="1"/>
</dbReference>
<organism evidence="9 10">
    <name type="scientific">Lawsonella clevelandensis</name>
    <dbReference type="NCBI Taxonomy" id="1528099"/>
    <lineage>
        <taxon>Bacteria</taxon>
        <taxon>Bacillati</taxon>
        <taxon>Actinomycetota</taxon>
        <taxon>Actinomycetes</taxon>
        <taxon>Mycobacteriales</taxon>
        <taxon>Lawsonellaceae</taxon>
        <taxon>Lawsonella</taxon>
    </lineage>
</organism>
<dbReference type="InterPro" id="IPR048328">
    <property type="entry name" value="Dyp_perox_C"/>
</dbReference>
<name>A0A2W5K7J3_9ACTN</name>
<evidence type="ECO:0000259" key="8">
    <source>
        <dbReference type="Pfam" id="PF20628"/>
    </source>
</evidence>
<dbReference type="Pfam" id="PF20628">
    <property type="entry name" value="Dyp_perox_C"/>
    <property type="match status" value="1"/>
</dbReference>
<keyword evidence="3" id="KW-0479">Metal-binding</keyword>
<feature type="domain" description="Dyp-type peroxidase C-terminal" evidence="8">
    <location>
        <begin position="134"/>
        <end position="290"/>
    </location>
</feature>
<evidence type="ECO:0000256" key="4">
    <source>
        <dbReference type="ARBA" id="ARBA00023002"/>
    </source>
</evidence>
<dbReference type="Proteomes" id="UP000248606">
    <property type="component" value="Unassembled WGS sequence"/>
</dbReference>
<dbReference type="SUPFAM" id="SSF54909">
    <property type="entry name" value="Dimeric alpha+beta barrel"/>
    <property type="match status" value="1"/>
</dbReference>
<evidence type="ECO:0000313" key="9">
    <source>
        <dbReference type="EMBL" id="PZP88442.1"/>
    </source>
</evidence>
<dbReference type="InterPro" id="IPR048327">
    <property type="entry name" value="Dyp_perox_N"/>
</dbReference>
<evidence type="ECO:0000256" key="3">
    <source>
        <dbReference type="ARBA" id="ARBA00022723"/>
    </source>
</evidence>
<sequence>MNAQSGLFAFGATEHLFLTFDLTAGANVQEALQTLAVAGNPATTDMVNVVVGVRPSLWAEIADAEDIPANVHDFSEAKGEDGFTMPAEQHDFWIWISAAGMDACWDWAREIIINFGNNVRMTSEHRGWGYHGNLDLTGFVDGTENPGRLEAPQHVAVPDGQPGAGSSILLFQPFEHTKFNWYETSVPEQEQAIGRTKLDNIEFDDDVKPVSAHVARTNIDTDEREIKVWRRNVAYGDMHHHGTLFVGFTNEQWKLEDMIDRMTGSDGVHDTIMNFMHVTGSAWFVIPSVEAMLKFLPEDDDED</sequence>
<comment type="cofactor">
    <cofactor evidence="1">
        <name>heme b</name>
        <dbReference type="ChEBI" id="CHEBI:60344"/>
    </cofactor>
</comment>
<protein>
    <submittedName>
        <fullName evidence="9">Peroxidase</fullName>
    </submittedName>
</protein>
<comment type="similarity">
    <text evidence="6">Belongs to the DyP-type peroxidase family.</text>
</comment>
<dbReference type="RefSeq" id="WP_290598873.1">
    <property type="nucleotide sequence ID" value="NZ_CAKZIO010000011.1"/>
</dbReference>
<dbReference type="GO" id="GO:0005829">
    <property type="term" value="C:cytosol"/>
    <property type="evidence" value="ECO:0007669"/>
    <property type="project" value="TreeGrafter"/>
</dbReference>
<evidence type="ECO:0000256" key="1">
    <source>
        <dbReference type="ARBA" id="ARBA00001970"/>
    </source>
</evidence>
<reference evidence="9 10" key="1">
    <citation type="submission" date="2017-08" db="EMBL/GenBank/DDBJ databases">
        <title>Infants hospitalized years apart are colonized by the same room-sourced microbial strains.</title>
        <authorList>
            <person name="Brooks B."/>
            <person name="Olm M.R."/>
            <person name="Firek B.A."/>
            <person name="Baker R."/>
            <person name="Thomas B.C."/>
            <person name="Morowitz M.J."/>
            <person name="Banfield J.F."/>
        </authorList>
    </citation>
    <scope>NUCLEOTIDE SEQUENCE [LARGE SCALE GENOMIC DNA]</scope>
    <source>
        <strain evidence="9">S2_006_000_R1_57</strain>
    </source>
</reference>
<dbReference type="InterPro" id="IPR011008">
    <property type="entry name" value="Dimeric_a/b-barrel"/>
</dbReference>
<dbReference type="PANTHER" id="PTHR30521:SF0">
    <property type="entry name" value="DYP-TYPE PEROXIDASE FAMILY PROTEIN"/>
    <property type="match status" value="1"/>
</dbReference>
<accession>A0A2W5K7J3</accession>
<dbReference type="GO" id="GO:0004601">
    <property type="term" value="F:peroxidase activity"/>
    <property type="evidence" value="ECO:0007669"/>
    <property type="project" value="UniProtKB-KW"/>
</dbReference>
<evidence type="ECO:0000313" key="10">
    <source>
        <dbReference type="Proteomes" id="UP000248606"/>
    </source>
</evidence>
<keyword evidence="5" id="KW-0408">Iron</keyword>
<feature type="domain" description="Dyp-type peroxidase N-terminal" evidence="7">
    <location>
        <begin position="22"/>
        <end position="128"/>
    </location>
</feature>
<dbReference type="InterPro" id="IPR006314">
    <property type="entry name" value="Dyp_peroxidase"/>
</dbReference>
<evidence type="ECO:0000256" key="6">
    <source>
        <dbReference type="ARBA" id="ARBA00025737"/>
    </source>
</evidence>